<gene>
    <name evidence="5" type="ORF">F0562_011598</name>
</gene>
<evidence type="ECO:0000259" key="4">
    <source>
        <dbReference type="PROSITE" id="PS51774"/>
    </source>
</evidence>
<dbReference type="GO" id="GO:0005200">
    <property type="term" value="F:structural constituent of cytoskeleton"/>
    <property type="evidence" value="ECO:0007669"/>
    <property type="project" value="TreeGrafter"/>
</dbReference>
<feature type="coiled-coil region" evidence="2">
    <location>
        <begin position="132"/>
        <end position="268"/>
    </location>
</feature>
<protein>
    <recommendedName>
        <fullName evidence="4">NAB domain-containing protein</fullName>
    </recommendedName>
</protein>
<dbReference type="PANTHER" id="PTHR47357:SF4">
    <property type="entry name" value="MYOSIN HEAVY CHAIN-LIKE PROTEIN"/>
    <property type="match status" value="1"/>
</dbReference>
<evidence type="ECO:0000313" key="5">
    <source>
        <dbReference type="EMBL" id="KAA8520925.1"/>
    </source>
</evidence>
<proteinExistence type="predicted"/>
<name>A0A5J4ZQE8_9ASTE</name>
<dbReference type="GO" id="GO:0005856">
    <property type="term" value="C:cytoskeleton"/>
    <property type="evidence" value="ECO:0007669"/>
    <property type="project" value="TreeGrafter"/>
</dbReference>
<dbReference type="OrthoDB" id="10255522at2759"/>
<feature type="region of interest" description="Disordered" evidence="3">
    <location>
        <begin position="90"/>
        <end position="128"/>
    </location>
</feature>
<sequence length="376" mass="42962">MTKNRWRESIKTFENHIDPEKNEELRGTKIEIDEKVTKIVKLVRNKNKQDKKDGNSRKDSQIVEFVQDFQKQYQSLYTLYDNLRGEVTEKVHGREEEGSSSSTSNSDSESYYSPVGIGGKTSPSKSEFKKVKANLKQKLETSHLEVTDLRNKLTSVTEEKEALNSEYMVSLSKIQESEEIIKCLRIEADQTESIKQKLMDESNQLKEQLAEKEKELLSLIKTHQAHESEASAQIMEFGSQVTSMKLELETLCTQKQELKEQIVRKATEARQVGDGNLVLKTRILELEMTSKEKEDELSTTVKKFEDNENNLKSKIEDLMAQVNNMQLEVDTLRTQKDELEKCVVCKSNEASAQVRSITGSYQCFAAGIGVSKQPEN</sequence>
<dbReference type="Pfam" id="PF07765">
    <property type="entry name" value="KIP1"/>
    <property type="match status" value="1"/>
</dbReference>
<organism evidence="5 6">
    <name type="scientific">Nyssa sinensis</name>
    <dbReference type="NCBI Taxonomy" id="561372"/>
    <lineage>
        <taxon>Eukaryota</taxon>
        <taxon>Viridiplantae</taxon>
        <taxon>Streptophyta</taxon>
        <taxon>Embryophyta</taxon>
        <taxon>Tracheophyta</taxon>
        <taxon>Spermatophyta</taxon>
        <taxon>Magnoliopsida</taxon>
        <taxon>eudicotyledons</taxon>
        <taxon>Gunneridae</taxon>
        <taxon>Pentapetalae</taxon>
        <taxon>asterids</taxon>
        <taxon>Cornales</taxon>
        <taxon>Nyssaceae</taxon>
        <taxon>Nyssa</taxon>
    </lineage>
</organism>
<dbReference type="PROSITE" id="PS51774">
    <property type="entry name" value="NAB"/>
    <property type="match status" value="1"/>
</dbReference>
<keyword evidence="1 2" id="KW-0175">Coiled coil</keyword>
<keyword evidence="6" id="KW-1185">Reference proteome</keyword>
<dbReference type="InterPro" id="IPR011684">
    <property type="entry name" value="NAB"/>
</dbReference>
<feature type="domain" description="NAB" evidence="4">
    <location>
        <begin position="9"/>
        <end position="87"/>
    </location>
</feature>
<evidence type="ECO:0000256" key="2">
    <source>
        <dbReference type="SAM" id="Coils"/>
    </source>
</evidence>
<feature type="coiled-coil region" evidence="2">
    <location>
        <begin position="301"/>
        <end position="342"/>
    </location>
</feature>
<dbReference type="GO" id="GO:0003779">
    <property type="term" value="F:actin binding"/>
    <property type="evidence" value="ECO:0007669"/>
    <property type="project" value="InterPro"/>
</dbReference>
<dbReference type="EMBL" id="CM018048">
    <property type="protein sequence ID" value="KAA8520925.1"/>
    <property type="molecule type" value="Genomic_DNA"/>
</dbReference>
<reference evidence="5 6" key="1">
    <citation type="submission" date="2019-09" db="EMBL/GenBank/DDBJ databases">
        <title>A chromosome-level genome assembly of the Chinese tupelo Nyssa sinensis.</title>
        <authorList>
            <person name="Yang X."/>
            <person name="Kang M."/>
            <person name="Yang Y."/>
            <person name="Xiong H."/>
            <person name="Wang M."/>
            <person name="Zhang Z."/>
            <person name="Wang Z."/>
            <person name="Wu H."/>
            <person name="Ma T."/>
            <person name="Liu J."/>
            <person name="Xi Z."/>
        </authorList>
    </citation>
    <scope>NUCLEOTIDE SEQUENCE [LARGE SCALE GENOMIC DNA]</scope>
    <source>
        <strain evidence="5">J267</strain>
        <tissue evidence="5">Leaf</tissue>
    </source>
</reference>
<feature type="compositionally biased region" description="Low complexity" evidence="3">
    <location>
        <begin position="99"/>
        <end position="113"/>
    </location>
</feature>
<dbReference type="PANTHER" id="PTHR47357">
    <property type="entry name" value="COP1-INTERACTIVE PROTEIN 1"/>
    <property type="match status" value="1"/>
</dbReference>
<evidence type="ECO:0000256" key="1">
    <source>
        <dbReference type="ARBA" id="ARBA00023054"/>
    </source>
</evidence>
<evidence type="ECO:0000256" key="3">
    <source>
        <dbReference type="SAM" id="MobiDB-lite"/>
    </source>
</evidence>
<dbReference type="AlphaFoldDB" id="A0A5J4ZQE8"/>
<accession>A0A5J4ZQE8</accession>
<evidence type="ECO:0000313" key="6">
    <source>
        <dbReference type="Proteomes" id="UP000325577"/>
    </source>
</evidence>
<dbReference type="Proteomes" id="UP000325577">
    <property type="component" value="Linkage Group LG5"/>
</dbReference>